<evidence type="ECO:0000256" key="1">
    <source>
        <dbReference type="SAM" id="MobiDB-lite"/>
    </source>
</evidence>
<proteinExistence type="predicted"/>
<dbReference type="EMBL" id="CALNXJ010000014">
    <property type="protein sequence ID" value="CAH3114988.1"/>
    <property type="molecule type" value="Genomic_DNA"/>
</dbReference>
<name>A0AAU9WJD4_9CNID</name>
<organism evidence="2 3">
    <name type="scientific">Pocillopora meandrina</name>
    <dbReference type="NCBI Taxonomy" id="46732"/>
    <lineage>
        <taxon>Eukaryota</taxon>
        <taxon>Metazoa</taxon>
        <taxon>Cnidaria</taxon>
        <taxon>Anthozoa</taxon>
        <taxon>Hexacorallia</taxon>
        <taxon>Scleractinia</taxon>
        <taxon>Astrocoeniina</taxon>
        <taxon>Pocilloporidae</taxon>
        <taxon>Pocillopora</taxon>
    </lineage>
</organism>
<comment type="caution">
    <text evidence="2">The sequence shown here is derived from an EMBL/GenBank/DDBJ whole genome shotgun (WGS) entry which is preliminary data.</text>
</comment>
<evidence type="ECO:0000313" key="2">
    <source>
        <dbReference type="EMBL" id="CAH3114988.1"/>
    </source>
</evidence>
<evidence type="ECO:0000313" key="3">
    <source>
        <dbReference type="Proteomes" id="UP001159428"/>
    </source>
</evidence>
<sequence length="297" mass="35144">MAANDPVQERQLVLMERMSRRIDSILEGQKKLEDTNAVLQQENAKLKNQLASLEGQAKKKGNKRSKSSRRESNVVIPNDLRKRFRFIYKKMVEKKVTQGFIIDEDPQSERNQSIFTKVKELLKKEHGGESCLWTDLQMEAQFYRYFKTTKEREQRIRKGKNEEHKEKCKRSRRLLYKLERRQSSYEMLQASMTPKEKQYYSEILYIDYMSSEESDYEEQEDFITGEKEKKLARYVTKKLSWERTSLTNAKARLDRTYKNNLTPHARAMAKPRSVGGMLERPAPAGPLWAVRQINKES</sequence>
<protein>
    <submittedName>
        <fullName evidence="2">Uncharacterized protein</fullName>
    </submittedName>
</protein>
<dbReference type="AlphaFoldDB" id="A0AAU9WJD4"/>
<keyword evidence="3" id="KW-1185">Reference proteome</keyword>
<gene>
    <name evidence="2" type="ORF">PMEA_00005783</name>
</gene>
<feature type="region of interest" description="Disordered" evidence="1">
    <location>
        <begin position="49"/>
        <end position="73"/>
    </location>
</feature>
<accession>A0AAU9WJD4</accession>
<dbReference type="Proteomes" id="UP001159428">
    <property type="component" value="Unassembled WGS sequence"/>
</dbReference>
<reference evidence="2 3" key="1">
    <citation type="submission" date="2022-05" db="EMBL/GenBank/DDBJ databases">
        <authorList>
            <consortium name="Genoscope - CEA"/>
            <person name="William W."/>
        </authorList>
    </citation>
    <scope>NUCLEOTIDE SEQUENCE [LARGE SCALE GENOMIC DNA]</scope>
</reference>
<feature type="compositionally biased region" description="Basic residues" evidence="1">
    <location>
        <begin position="58"/>
        <end position="67"/>
    </location>
</feature>